<keyword evidence="2" id="KW-1185">Reference proteome</keyword>
<sequence>MCECNNLKDGQDVVDHVKSKGKEHFASKVEHQIQCDCGETFTFTKVIMNCPKCEMTYAVTPCSSGDINNIKPAGIKYA</sequence>
<evidence type="ECO:0000313" key="2">
    <source>
        <dbReference type="Proteomes" id="UP000789845"/>
    </source>
</evidence>
<dbReference type="AlphaFoldDB" id="A0A9C7G6C6"/>
<evidence type="ECO:0000313" key="1">
    <source>
        <dbReference type="EMBL" id="CAG9606395.1"/>
    </source>
</evidence>
<name>A0A9C7G6C6_9BACI</name>
<gene>
    <name evidence="1" type="ORF">NEOCIP111885_00083</name>
</gene>
<dbReference type="Proteomes" id="UP000789845">
    <property type="component" value="Unassembled WGS sequence"/>
</dbReference>
<protein>
    <submittedName>
        <fullName evidence="1">Uncharacterized protein</fullName>
    </submittedName>
</protein>
<dbReference type="RefSeq" id="WP_230494684.1">
    <property type="nucleotide sequence ID" value="NZ_CAKJTG010000001.1"/>
</dbReference>
<proteinExistence type="predicted"/>
<comment type="caution">
    <text evidence="1">The sequence shown here is derived from an EMBL/GenBank/DDBJ whole genome shotgun (WGS) entry which is preliminary data.</text>
</comment>
<reference evidence="1" key="1">
    <citation type="submission" date="2021-10" db="EMBL/GenBank/DDBJ databases">
        <authorList>
            <person name="Criscuolo A."/>
        </authorList>
    </citation>
    <scope>NUCLEOTIDE SEQUENCE</scope>
    <source>
        <strain evidence="1">CIP111885</strain>
    </source>
</reference>
<accession>A0A9C7G6C6</accession>
<organism evidence="1 2">
    <name type="scientific">Pseudoneobacillus rhizosphaerae</name>
    <dbReference type="NCBI Taxonomy" id="2880968"/>
    <lineage>
        <taxon>Bacteria</taxon>
        <taxon>Bacillati</taxon>
        <taxon>Bacillota</taxon>
        <taxon>Bacilli</taxon>
        <taxon>Bacillales</taxon>
        <taxon>Bacillaceae</taxon>
        <taxon>Pseudoneobacillus</taxon>
    </lineage>
</organism>
<dbReference type="EMBL" id="CAKJTG010000001">
    <property type="protein sequence ID" value="CAG9606395.1"/>
    <property type="molecule type" value="Genomic_DNA"/>
</dbReference>